<dbReference type="PANTHER" id="PTHR11910">
    <property type="entry name" value="ATP SYNTHASE DELTA CHAIN"/>
    <property type="match status" value="1"/>
</dbReference>
<dbReference type="EMBL" id="JQBM01000002">
    <property type="protein sequence ID" value="KRN46399.1"/>
    <property type="molecule type" value="Genomic_DNA"/>
</dbReference>
<gene>
    <name evidence="8" type="primary">atpH</name>
    <name evidence="9" type="ORF">IV50_GL000671</name>
</gene>
<dbReference type="Gene3D" id="1.10.520.20">
    <property type="entry name" value="N-terminal domain of the delta subunit of the F1F0-ATP synthase"/>
    <property type="match status" value="1"/>
</dbReference>
<comment type="function">
    <text evidence="8">This protein is part of the stalk that links CF(0) to CF(1). It either transmits conformational changes from CF(0) to CF(1) or is implicated in proton conduction.</text>
</comment>
<evidence type="ECO:0000256" key="4">
    <source>
        <dbReference type="ARBA" id="ARBA00023065"/>
    </source>
</evidence>
<accession>A0A0R2H0J9</accession>
<dbReference type="GO" id="GO:0046933">
    <property type="term" value="F:proton-transporting ATP synthase activity, rotational mechanism"/>
    <property type="evidence" value="ECO:0007669"/>
    <property type="project" value="UniProtKB-UniRule"/>
</dbReference>
<dbReference type="SUPFAM" id="SSF47928">
    <property type="entry name" value="N-terminal domain of the delta subunit of the F1F0-ATP synthase"/>
    <property type="match status" value="1"/>
</dbReference>
<keyword evidence="2 8" id="KW-0813">Transport</keyword>
<organism evidence="9 10">
    <name type="scientific">Weissella viridescens</name>
    <name type="common">Lactobacillus viridescens</name>
    <dbReference type="NCBI Taxonomy" id="1629"/>
    <lineage>
        <taxon>Bacteria</taxon>
        <taxon>Bacillati</taxon>
        <taxon>Bacillota</taxon>
        <taxon>Bacilli</taxon>
        <taxon>Lactobacillales</taxon>
        <taxon>Lactobacillaceae</taxon>
        <taxon>Weissella</taxon>
    </lineage>
</organism>
<evidence type="ECO:0000256" key="5">
    <source>
        <dbReference type="ARBA" id="ARBA00023136"/>
    </source>
</evidence>
<dbReference type="InterPro" id="IPR000711">
    <property type="entry name" value="ATPase_OSCP/dsu"/>
</dbReference>
<evidence type="ECO:0000256" key="8">
    <source>
        <dbReference type="HAMAP-Rule" id="MF_01416"/>
    </source>
</evidence>
<dbReference type="PRINTS" id="PR00125">
    <property type="entry name" value="ATPASEDELTA"/>
</dbReference>
<dbReference type="PROSITE" id="PS00389">
    <property type="entry name" value="ATPASE_DELTA"/>
    <property type="match status" value="1"/>
</dbReference>
<dbReference type="AlphaFoldDB" id="A0A0R2H0J9"/>
<name>A0A0R2H0J9_WEIVI</name>
<dbReference type="Pfam" id="PF00213">
    <property type="entry name" value="OSCP"/>
    <property type="match status" value="1"/>
</dbReference>
<evidence type="ECO:0000256" key="2">
    <source>
        <dbReference type="ARBA" id="ARBA00022448"/>
    </source>
</evidence>
<protein>
    <recommendedName>
        <fullName evidence="8">ATP synthase subunit delta</fullName>
    </recommendedName>
    <alternativeName>
        <fullName evidence="8">ATP synthase F(1) sector subunit delta</fullName>
    </alternativeName>
    <alternativeName>
        <fullName evidence="8">F-type ATPase subunit delta</fullName>
        <shortName evidence="8">F-ATPase subunit delta</shortName>
    </alternativeName>
</protein>
<keyword evidence="8" id="KW-1003">Cell membrane</keyword>
<dbReference type="OrthoDB" id="9786633at2"/>
<dbReference type="NCBIfam" id="TIGR01145">
    <property type="entry name" value="ATP_synt_delta"/>
    <property type="match status" value="1"/>
</dbReference>
<evidence type="ECO:0000256" key="7">
    <source>
        <dbReference type="ARBA" id="ARBA00023310"/>
    </source>
</evidence>
<dbReference type="GO" id="GO:0005886">
    <property type="term" value="C:plasma membrane"/>
    <property type="evidence" value="ECO:0007669"/>
    <property type="project" value="UniProtKB-SubCell"/>
</dbReference>
<keyword evidence="5 8" id="KW-0472">Membrane</keyword>
<keyword evidence="7 8" id="KW-0066">ATP synthesis</keyword>
<dbReference type="PATRIC" id="fig|1629.5.peg.676"/>
<proteinExistence type="inferred from homology"/>
<comment type="similarity">
    <text evidence="8">Belongs to the ATPase delta chain family.</text>
</comment>
<evidence type="ECO:0000313" key="10">
    <source>
        <dbReference type="Proteomes" id="UP000051992"/>
    </source>
</evidence>
<dbReference type="GeneID" id="86898572"/>
<evidence type="ECO:0000256" key="6">
    <source>
        <dbReference type="ARBA" id="ARBA00023196"/>
    </source>
</evidence>
<dbReference type="GO" id="GO:0045259">
    <property type="term" value="C:proton-transporting ATP synthase complex"/>
    <property type="evidence" value="ECO:0007669"/>
    <property type="project" value="UniProtKB-KW"/>
</dbReference>
<keyword evidence="4 8" id="KW-0406">Ion transport</keyword>
<dbReference type="RefSeq" id="WP_057745051.1">
    <property type="nucleotide sequence ID" value="NZ_BJLU01000004.1"/>
</dbReference>
<dbReference type="HAMAP" id="MF_01416">
    <property type="entry name" value="ATP_synth_delta_bact"/>
    <property type="match status" value="1"/>
</dbReference>
<dbReference type="InterPro" id="IPR020781">
    <property type="entry name" value="ATPase_OSCP/d_CS"/>
</dbReference>
<dbReference type="InterPro" id="IPR026015">
    <property type="entry name" value="ATP_synth_OSCP/delta_N_sf"/>
</dbReference>
<keyword evidence="3 8" id="KW-0375">Hydrogen ion transport</keyword>
<evidence type="ECO:0000313" key="9">
    <source>
        <dbReference type="EMBL" id="KRN46399.1"/>
    </source>
</evidence>
<sequence>MAKLTSTTIGKRYAKALFELTEPEGTIDATLAELMSIGSVFSENPDLMSVLTSVNIPEPDKQALLKSLEQGASTFVQRLLDLVYENRRIADLPMIIKQYKVLVDRHNQVVTAKVTTAIPLDDAQTARLSDKLKTLFKAKQIVIENNVDPNIIGGVKIEANDRVLDGTISTKLANIRQSITD</sequence>
<dbReference type="Proteomes" id="UP000051992">
    <property type="component" value="Unassembled WGS sequence"/>
</dbReference>
<comment type="function">
    <text evidence="8">F(1)F(0) ATP synthase produces ATP from ADP in the presence of a proton or sodium gradient. F-type ATPases consist of two structural domains, F(1) containing the extramembraneous catalytic core and F(0) containing the membrane proton channel, linked together by a central stalk and a peripheral stalk. During catalysis, ATP synthesis in the catalytic domain of F(1) is coupled via a rotary mechanism of the central stalk subunits to proton translocation.</text>
</comment>
<keyword evidence="10" id="KW-1185">Reference proteome</keyword>
<keyword evidence="6 8" id="KW-0139">CF(1)</keyword>
<evidence type="ECO:0000256" key="3">
    <source>
        <dbReference type="ARBA" id="ARBA00022781"/>
    </source>
</evidence>
<reference evidence="9 10" key="1">
    <citation type="journal article" date="2015" name="Genome Announc.">
        <title>Expanding the biotechnology potential of lactobacilli through comparative genomics of 213 strains and associated genera.</title>
        <authorList>
            <person name="Sun Z."/>
            <person name="Harris H.M."/>
            <person name="McCann A."/>
            <person name="Guo C."/>
            <person name="Argimon S."/>
            <person name="Zhang W."/>
            <person name="Yang X."/>
            <person name="Jeffery I.B."/>
            <person name="Cooney J.C."/>
            <person name="Kagawa T.F."/>
            <person name="Liu W."/>
            <person name="Song Y."/>
            <person name="Salvetti E."/>
            <person name="Wrobel A."/>
            <person name="Rasinkangas P."/>
            <person name="Parkhill J."/>
            <person name="Rea M.C."/>
            <person name="O'Sullivan O."/>
            <person name="Ritari J."/>
            <person name="Douillard F.P."/>
            <person name="Paul Ross R."/>
            <person name="Yang R."/>
            <person name="Briner A.E."/>
            <person name="Felis G.E."/>
            <person name="de Vos W.M."/>
            <person name="Barrangou R."/>
            <person name="Klaenhammer T.R."/>
            <person name="Caufield P.W."/>
            <person name="Cui Y."/>
            <person name="Zhang H."/>
            <person name="O'Toole P.W."/>
        </authorList>
    </citation>
    <scope>NUCLEOTIDE SEQUENCE [LARGE SCALE GENOMIC DNA]</scope>
    <source>
        <strain evidence="9 10">DSM 20410</strain>
    </source>
</reference>
<comment type="subcellular location">
    <subcellularLocation>
        <location evidence="8">Cell membrane</location>
        <topology evidence="8">Peripheral membrane protein</topology>
    </subcellularLocation>
    <subcellularLocation>
        <location evidence="1">Membrane</location>
    </subcellularLocation>
</comment>
<evidence type="ECO:0000256" key="1">
    <source>
        <dbReference type="ARBA" id="ARBA00004370"/>
    </source>
</evidence>
<comment type="caution">
    <text evidence="9">The sequence shown here is derived from an EMBL/GenBank/DDBJ whole genome shotgun (WGS) entry which is preliminary data.</text>
</comment>